<evidence type="ECO:0000313" key="1">
    <source>
        <dbReference type="EMBL" id="KAF3587771.1"/>
    </source>
</evidence>
<gene>
    <name evidence="1" type="ORF">F2Q69_00029429</name>
</gene>
<protein>
    <submittedName>
        <fullName evidence="1">Uncharacterized protein</fullName>
    </submittedName>
</protein>
<dbReference type="AlphaFoldDB" id="A0A8S9S2E5"/>
<comment type="caution">
    <text evidence="1">The sequence shown here is derived from an EMBL/GenBank/DDBJ whole genome shotgun (WGS) entry which is preliminary data.</text>
</comment>
<evidence type="ECO:0000313" key="2">
    <source>
        <dbReference type="Proteomes" id="UP000712600"/>
    </source>
</evidence>
<name>A0A8S9S2E5_BRACR</name>
<dbReference type="EMBL" id="QGKX02000088">
    <property type="protein sequence ID" value="KAF3587771.1"/>
    <property type="molecule type" value="Genomic_DNA"/>
</dbReference>
<proteinExistence type="predicted"/>
<dbReference type="Proteomes" id="UP000712600">
    <property type="component" value="Unassembled WGS sequence"/>
</dbReference>
<reference evidence="1" key="1">
    <citation type="submission" date="2019-12" db="EMBL/GenBank/DDBJ databases">
        <title>Genome sequencing and annotation of Brassica cretica.</title>
        <authorList>
            <person name="Studholme D.J."/>
            <person name="Sarris P."/>
        </authorList>
    </citation>
    <scope>NUCLEOTIDE SEQUENCE</scope>
    <source>
        <strain evidence="1">PFS-109/04</strain>
        <tissue evidence="1">Leaf</tissue>
    </source>
</reference>
<accession>A0A8S9S2E5</accession>
<organism evidence="1 2">
    <name type="scientific">Brassica cretica</name>
    <name type="common">Mustard</name>
    <dbReference type="NCBI Taxonomy" id="69181"/>
    <lineage>
        <taxon>Eukaryota</taxon>
        <taxon>Viridiplantae</taxon>
        <taxon>Streptophyta</taxon>
        <taxon>Embryophyta</taxon>
        <taxon>Tracheophyta</taxon>
        <taxon>Spermatophyta</taxon>
        <taxon>Magnoliopsida</taxon>
        <taxon>eudicotyledons</taxon>
        <taxon>Gunneridae</taxon>
        <taxon>Pentapetalae</taxon>
        <taxon>rosids</taxon>
        <taxon>malvids</taxon>
        <taxon>Brassicales</taxon>
        <taxon>Brassicaceae</taxon>
        <taxon>Brassiceae</taxon>
        <taxon>Brassica</taxon>
    </lineage>
</organism>
<sequence length="91" mass="10344">MPSHRFVLSGLGRLRALRDAEFTLYSQARAPPTSLLHQLVLLRRFTASACPRLSRVQARSFGLAFLSAHLLSSSELLFEPRGHHRAFRFLK</sequence>